<keyword evidence="2 3" id="KW-0092">Biotin</keyword>
<keyword evidence="3" id="KW-0275">Fatty acid biosynthesis</keyword>
<feature type="domain" description="Lipoyl-binding" evidence="4">
    <location>
        <begin position="70"/>
        <end position="146"/>
    </location>
</feature>
<dbReference type="OrthoDB" id="9811735at2"/>
<dbReference type="SUPFAM" id="SSF51230">
    <property type="entry name" value="Single hybrid motif"/>
    <property type="match status" value="1"/>
</dbReference>
<dbReference type="InterPro" id="IPR011053">
    <property type="entry name" value="Single_hybrid_motif"/>
</dbReference>
<dbReference type="Pfam" id="PF00364">
    <property type="entry name" value="Biotin_lipoyl"/>
    <property type="match status" value="1"/>
</dbReference>
<dbReference type="AlphaFoldDB" id="A0A1M5RHA5"/>
<keyword evidence="3" id="KW-0276">Fatty acid metabolism</keyword>
<dbReference type="UniPathway" id="UPA00094"/>
<dbReference type="Proteomes" id="UP000183967">
    <property type="component" value="Unassembled WGS sequence"/>
</dbReference>
<dbReference type="PANTHER" id="PTHR45266:SF3">
    <property type="entry name" value="OXALOACETATE DECARBOXYLASE ALPHA CHAIN"/>
    <property type="match status" value="1"/>
</dbReference>
<dbReference type="PROSITE" id="PS50968">
    <property type="entry name" value="BIOTINYL_LIPOYL"/>
    <property type="match status" value="1"/>
</dbReference>
<dbReference type="NCBIfam" id="TIGR00531">
    <property type="entry name" value="BCCP"/>
    <property type="match status" value="1"/>
</dbReference>
<dbReference type="GO" id="GO:0003989">
    <property type="term" value="F:acetyl-CoA carboxylase activity"/>
    <property type="evidence" value="ECO:0007669"/>
    <property type="project" value="InterPro"/>
</dbReference>
<dbReference type="InterPro" id="IPR001249">
    <property type="entry name" value="AcCoA_biotinCC"/>
</dbReference>
<comment type="pathway">
    <text evidence="3">Lipid metabolism; fatty acid biosynthesis.</text>
</comment>
<dbReference type="GO" id="GO:0009317">
    <property type="term" value="C:acetyl-CoA carboxylase complex"/>
    <property type="evidence" value="ECO:0007669"/>
    <property type="project" value="InterPro"/>
</dbReference>
<dbReference type="PRINTS" id="PR01071">
    <property type="entry name" value="ACOABIOTINCC"/>
</dbReference>
<dbReference type="CDD" id="cd06850">
    <property type="entry name" value="biotinyl_domain"/>
    <property type="match status" value="1"/>
</dbReference>
<dbReference type="PANTHER" id="PTHR45266">
    <property type="entry name" value="OXALOACETATE DECARBOXYLASE ALPHA CHAIN"/>
    <property type="match status" value="1"/>
</dbReference>
<proteinExistence type="predicted"/>
<evidence type="ECO:0000256" key="3">
    <source>
        <dbReference type="RuleBase" id="RU364072"/>
    </source>
</evidence>
<reference evidence="6" key="1">
    <citation type="submission" date="2016-11" db="EMBL/GenBank/DDBJ databases">
        <authorList>
            <person name="Varghese N."/>
            <person name="Submissions S."/>
        </authorList>
    </citation>
    <scope>NUCLEOTIDE SEQUENCE [LARGE SCALE GENOMIC DNA]</scope>
    <source>
        <strain evidence="6">DSM 13643</strain>
    </source>
</reference>
<evidence type="ECO:0000313" key="5">
    <source>
        <dbReference type="EMBL" id="SHH25717.1"/>
    </source>
</evidence>
<organism evidence="5 6">
    <name type="scientific">Caloranaerobacter azorensis DSM 13643</name>
    <dbReference type="NCBI Taxonomy" id="1121264"/>
    <lineage>
        <taxon>Bacteria</taxon>
        <taxon>Bacillati</taxon>
        <taxon>Bacillota</taxon>
        <taxon>Tissierellia</taxon>
        <taxon>Tissierellales</taxon>
        <taxon>Thermohalobacteraceae</taxon>
        <taxon>Caloranaerobacter</taxon>
    </lineage>
</organism>
<protein>
    <recommendedName>
        <fullName evidence="1 3">Biotin carboxyl carrier protein of acetyl-CoA carboxylase</fullName>
    </recommendedName>
</protein>
<dbReference type="RefSeq" id="WP_073194741.1">
    <property type="nucleotide sequence ID" value="NZ_FQXO01000006.1"/>
</dbReference>
<evidence type="ECO:0000256" key="2">
    <source>
        <dbReference type="ARBA" id="ARBA00023267"/>
    </source>
</evidence>
<sequence length="147" mass="16401">MNIKDIKELILTIDKTSINRVDIETADIKISISKSDDIILNNEKLANEIESEGTKKEVLTNEDITNDEDIFVVKSPIVGTFYTSPSPGAEPFVKAGDKVEEGQTLCIIEAMKIMNEITSEVSGEIVEILVENEEVVEYGQPLMKIRR</sequence>
<dbReference type="EMBL" id="FQXO01000006">
    <property type="protein sequence ID" value="SHH25717.1"/>
    <property type="molecule type" value="Genomic_DNA"/>
</dbReference>
<gene>
    <name evidence="5" type="ORF">SAMN02745135_00229</name>
</gene>
<evidence type="ECO:0000313" key="6">
    <source>
        <dbReference type="Proteomes" id="UP000183967"/>
    </source>
</evidence>
<comment type="function">
    <text evidence="3">This protein is a component of the acetyl coenzyme A carboxylase complex; first, biotin carboxylase catalyzes the carboxylation of the carrier protein and then the transcarboxylase transfers the carboxyl group to form malonyl-CoA.</text>
</comment>
<dbReference type="Gene3D" id="2.40.50.100">
    <property type="match status" value="1"/>
</dbReference>
<evidence type="ECO:0000259" key="4">
    <source>
        <dbReference type="PROSITE" id="PS50968"/>
    </source>
</evidence>
<keyword evidence="6" id="KW-1185">Reference proteome</keyword>
<dbReference type="InterPro" id="IPR050709">
    <property type="entry name" value="Biotin_Carboxyl_Carrier/Decarb"/>
</dbReference>
<keyword evidence="3" id="KW-0443">Lipid metabolism</keyword>
<dbReference type="FunFam" id="2.40.50.100:FF:000003">
    <property type="entry name" value="Acetyl-CoA carboxylase biotin carboxyl carrier protein"/>
    <property type="match status" value="1"/>
</dbReference>
<accession>A0A1M5RHA5</accession>
<dbReference type="GO" id="GO:0006633">
    <property type="term" value="P:fatty acid biosynthetic process"/>
    <property type="evidence" value="ECO:0007669"/>
    <property type="project" value="UniProtKB-UniPathway"/>
</dbReference>
<name>A0A1M5RHA5_9FIRM</name>
<dbReference type="InterPro" id="IPR000089">
    <property type="entry name" value="Biotin_lipoyl"/>
</dbReference>
<evidence type="ECO:0000256" key="1">
    <source>
        <dbReference type="ARBA" id="ARBA00017562"/>
    </source>
</evidence>
<keyword evidence="3" id="KW-0444">Lipid biosynthesis</keyword>